<dbReference type="PANTHER" id="PTHR22916">
    <property type="entry name" value="GLYCOSYLTRANSFERASE"/>
    <property type="match status" value="1"/>
</dbReference>
<name>A0A2S8FZ04_9BACT</name>
<organism evidence="2 3">
    <name type="scientific">Blastopirellula marina</name>
    <dbReference type="NCBI Taxonomy" id="124"/>
    <lineage>
        <taxon>Bacteria</taxon>
        <taxon>Pseudomonadati</taxon>
        <taxon>Planctomycetota</taxon>
        <taxon>Planctomycetia</taxon>
        <taxon>Pirellulales</taxon>
        <taxon>Pirellulaceae</taxon>
        <taxon>Blastopirellula</taxon>
    </lineage>
</organism>
<evidence type="ECO:0000259" key="1">
    <source>
        <dbReference type="Pfam" id="PF00535"/>
    </source>
</evidence>
<dbReference type="OrthoDB" id="215285at2"/>
<dbReference type="AlphaFoldDB" id="A0A2S8FZ04"/>
<dbReference type="RefSeq" id="WP_105328665.1">
    <property type="nucleotide sequence ID" value="NZ_PUHY01000005.1"/>
</dbReference>
<comment type="caution">
    <text evidence="2">The sequence shown here is derived from an EMBL/GenBank/DDBJ whole genome shotgun (WGS) entry which is preliminary data.</text>
</comment>
<protein>
    <recommendedName>
        <fullName evidence="1">Glycosyltransferase 2-like domain-containing protein</fullName>
    </recommendedName>
</protein>
<dbReference type="InterPro" id="IPR029044">
    <property type="entry name" value="Nucleotide-diphossugar_trans"/>
</dbReference>
<accession>A0A2S8FZ04</accession>
<dbReference type="PANTHER" id="PTHR22916:SF3">
    <property type="entry name" value="UDP-GLCNAC:BETAGAL BETA-1,3-N-ACETYLGLUCOSAMINYLTRANSFERASE-LIKE PROTEIN 1"/>
    <property type="match status" value="1"/>
</dbReference>
<feature type="domain" description="Glycosyltransferase 2-like" evidence="1">
    <location>
        <begin position="17"/>
        <end position="114"/>
    </location>
</feature>
<dbReference type="Pfam" id="PF00535">
    <property type="entry name" value="Glycos_transf_2"/>
    <property type="match status" value="1"/>
</dbReference>
<evidence type="ECO:0000313" key="3">
    <source>
        <dbReference type="Proteomes" id="UP000238322"/>
    </source>
</evidence>
<dbReference type="Pfam" id="PF05679">
    <property type="entry name" value="CHGN"/>
    <property type="match status" value="1"/>
</dbReference>
<dbReference type="GO" id="GO:0008376">
    <property type="term" value="F:acetylgalactosaminyltransferase activity"/>
    <property type="evidence" value="ECO:0007669"/>
    <property type="project" value="InterPro"/>
</dbReference>
<dbReference type="InterPro" id="IPR001173">
    <property type="entry name" value="Glyco_trans_2-like"/>
</dbReference>
<dbReference type="CDD" id="cd00761">
    <property type="entry name" value="Glyco_tranf_GTA_type"/>
    <property type="match status" value="2"/>
</dbReference>
<dbReference type="SUPFAM" id="SSF53448">
    <property type="entry name" value="Nucleotide-diphospho-sugar transferases"/>
    <property type="match status" value="2"/>
</dbReference>
<dbReference type="EMBL" id="PUHY01000005">
    <property type="protein sequence ID" value="PQO37416.1"/>
    <property type="molecule type" value="Genomic_DNA"/>
</dbReference>
<dbReference type="Gene3D" id="3.90.550.10">
    <property type="entry name" value="Spore Coat Polysaccharide Biosynthesis Protein SpsA, Chain A"/>
    <property type="match status" value="2"/>
</dbReference>
<gene>
    <name evidence="2" type="ORF">C5Y83_05580</name>
</gene>
<reference evidence="2 3" key="1">
    <citation type="submission" date="2018-02" db="EMBL/GenBank/DDBJ databases">
        <title>Comparative genomes isolates from brazilian mangrove.</title>
        <authorList>
            <person name="Araujo J.E."/>
            <person name="Taketani R.G."/>
            <person name="Silva M.C.P."/>
            <person name="Loureco M.V."/>
            <person name="Andreote F.D."/>
        </authorList>
    </citation>
    <scope>NUCLEOTIDE SEQUENCE [LARGE SCALE GENOMIC DNA]</scope>
    <source>
        <strain evidence="2 3">Hex-1 MGV</strain>
    </source>
</reference>
<proteinExistence type="predicted"/>
<dbReference type="Proteomes" id="UP000238322">
    <property type="component" value="Unassembled WGS sequence"/>
</dbReference>
<evidence type="ECO:0000313" key="2">
    <source>
        <dbReference type="EMBL" id="PQO37416.1"/>
    </source>
</evidence>
<dbReference type="InterPro" id="IPR008428">
    <property type="entry name" value="Chond_GalNAc"/>
</dbReference>
<sequence length="567" mass="65178">MSLHLPGEKCVQEPLISCIMPTYGRPDYVNEAIAMFLAQDYPRKELVILNDCPGQRFACDQPGIHVFNADERYPTLGEKRNAAIELAQGDIMAVWDDDDIYLPWRLSFSLAEMKRLATEFYRPAEFWAYWGSGPLHNNQAIREWVSHALVMFTKSLWRRVGGYPAQHLNEDDAFFQRVHEALQQSFISYPLLSEDRFFVLRGKSKYEHMCMSGGDSPLDLAPGNFELEPSPIADATLRQHVDQLIQTRQKEDNSLIGNDSLLISVCVALKNRSRLRVDDQTIELFPNSVRSLAQAAEDLVDLGSIELVVADFESDDWPLQEWLCKAAGNLRVNVVTMADPFSRGKGINAAVENATSDRIVLCDADMIVSSEAVRRAVDLVNSGKAWCPIYESLDRHGRHDCWQDLSHGMVALHRDWFAAAGRVPEFQSWGGEDDLFHNSLAEHVGIVRERSPFLRHQWHPESCRHEHYKNPRQSDFWKHMTEFRSDSSMKNEPMLRFYAVHPDWEGELHCFPSGRMMRPGIDSGSYELTSKQIILKWDKWPVETLDWDDEAEVYIDSVKNFRLRQFP</sequence>